<dbReference type="RefSeq" id="WP_158701900.1">
    <property type="nucleotide sequence ID" value="NZ_CAJUZQ010000036.1"/>
</dbReference>
<reference evidence="1 2" key="1">
    <citation type="submission" date="2020-12" db="EMBL/GenBank/DDBJ databases">
        <title>Genomic analysis of Staphylococcus felis from a cat with skin infection.</title>
        <authorList>
            <person name="Aslantas O."/>
            <person name="Keskin O."/>
            <person name="Buyukaltay K."/>
            <person name="Gullu Yucetepe A."/>
        </authorList>
    </citation>
    <scope>NUCLEOTIDE SEQUENCE [LARGE SCALE GENOMIC DNA]</scope>
    <source>
        <strain evidence="1 2">HARRANVET</strain>
    </source>
</reference>
<dbReference type="GeneID" id="48058918"/>
<dbReference type="Proteomes" id="UP000597038">
    <property type="component" value="Unassembled WGS sequence"/>
</dbReference>
<evidence type="ECO:0000313" key="2">
    <source>
        <dbReference type="Proteomes" id="UP000597038"/>
    </source>
</evidence>
<name>A0ABS0QPA4_9STAP</name>
<organism evidence="1 2">
    <name type="scientific">Staphylococcus felis</name>
    <dbReference type="NCBI Taxonomy" id="46127"/>
    <lineage>
        <taxon>Bacteria</taxon>
        <taxon>Bacillati</taxon>
        <taxon>Bacillota</taxon>
        <taxon>Bacilli</taxon>
        <taxon>Bacillales</taxon>
        <taxon>Staphylococcaceae</taxon>
        <taxon>Staphylococcus</taxon>
    </lineage>
</organism>
<sequence>MNEIKENKARTLENLLAKRQEWEDYIPINQAAYFLKEEKIHYINQEIQSLTQTDTKS</sequence>
<keyword evidence="2" id="KW-1185">Reference proteome</keyword>
<comment type="caution">
    <text evidence="1">The sequence shown here is derived from an EMBL/GenBank/DDBJ whole genome shotgun (WGS) entry which is preliminary data.</text>
</comment>
<accession>A0ABS0QPA4</accession>
<gene>
    <name evidence="1" type="ORF">I9026_03875</name>
</gene>
<evidence type="ECO:0000313" key="1">
    <source>
        <dbReference type="EMBL" id="MBH9580503.1"/>
    </source>
</evidence>
<dbReference type="EMBL" id="JAEDAQ010000004">
    <property type="protein sequence ID" value="MBH9580503.1"/>
    <property type="molecule type" value="Genomic_DNA"/>
</dbReference>
<proteinExistence type="predicted"/>
<protein>
    <submittedName>
        <fullName evidence="1">Uncharacterized protein</fullName>
    </submittedName>
</protein>